<feature type="domain" description="Sulfatase N-terminal" evidence="2">
    <location>
        <begin position="269"/>
        <end position="473"/>
    </location>
</feature>
<keyword evidence="4" id="KW-1185">Reference proteome</keyword>
<evidence type="ECO:0000256" key="1">
    <source>
        <dbReference type="SAM" id="Phobius"/>
    </source>
</evidence>
<dbReference type="SUPFAM" id="SSF53649">
    <property type="entry name" value="Alkaline phosphatase-like"/>
    <property type="match status" value="1"/>
</dbReference>
<sequence length="532" mass="56781">MPAVLTCLAGVLVFVALVAPREVGQVSLPALLRIPIEGLLGVALLIVLPPRARRVVALVAGAVLGLLTLLRVLQMGFLAILSRPFDPIFDWSQLVSGATLVEDSMGRTGAISAAVGALVAAAALVVLMALSVRRLASLAARHRTASIRTVAVLTAAWLACVAFGAQIVAPVPVAARSAVALGVQTAEQVSTSLRDQQIFDEQAASDPFSGTPDADLLTALRGKDVVLAYVESYGRSALESPEFAPTVGAVLDDGTRTLNAAGFASRSAYLTSSVAGGGSWLAHATLLSGLRVTNQHSFDKLVTSDRLTLTSAFRRGGWQTVSVMPSNTGPWPEKEFYGFERSYDSANLGNRSETYSGFQTPDQYTLSAFEQAERSKPDRGPLMAEIPLVSSHWPWAKVPRLLDWDAVGDGSVYDRPGAGQNDPVQAVESDPDRMRDGYRRSIEYSLSTLVSYVQTHGDDDLVLVFLGDHQPAAFVAGDGTGRDVPITIVTRDRAVLDRTAGWGWQDGLRPGPQAPVWPMESFRDRFLTAFGP</sequence>
<feature type="transmembrane region" description="Helical" evidence="1">
    <location>
        <begin position="30"/>
        <end position="48"/>
    </location>
</feature>
<accession>A0ABX1R663</accession>
<dbReference type="EMBL" id="JAAXKY010000001">
    <property type="protein sequence ID" value="NMH75547.1"/>
    <property type="molecule type" value="Genomic_DNA"/>
</dbReference>
<proteinExistence type="predicted"/>
<comment type="caution">
    <text evidence="3">The sequence shown here is derived from an EMBL/GenBank/DDBJ whole genome shotgun (WGS) entry which is preliminary data.</text>
</comment>
<feature type="transmembrane region" description="Helical" evidence="1">
    <location>
        <begin position="110"/>
        <end position="130"/>
    </location>
</feature>
<gene>
    <name evidence="3" type="ORF">HF577_00145</name>
</gene>
<feature type="transmembrane region" description="Helical" evidence="1">
    <location>
        <begin position="55"/>
        <end position="81"/>
    </location>
</feature>
<evidence type="ECO:0000313" key="3">
    <source>
        <dbReference type="EMBL" id="NMH75547.1"/>
    </source>
</evidence>
<organism evidence="3 4">
    <name type="scientific">Pseudonocardia xinjiangensis</name>
    <dbReference type="NCBI Taxonomy" id="75289"/>
    <lineage>
        <taxon>Bacteria</taxon>
        <taxon>Bacillati</taxon>
        <taxon>Actinomycetota</taxon>
        <taxon>Actinomycetes</taxon>
        <taxon>Pseudonocardiales</taxon>
        <taxon>Pseudonocardiaceae</taxon>
        <taxon>Pseudonocardia</taxon>
    </lineage>
</organism>
<keyword evidence="1" id="KW-1133">Transmembrane helix</keyword>
<evidence type="ECO:0000313" key="4">
    <source>
        <dbReference type="Proteomes" id="UP001296706"/>
    </source>
</evidence>
<dbReference type="Gene3D" id="3.40.720.10">
    <property type="entry name" value="Alkaline Phosphatase, subunit A"/>
    <property type="match status" value="1"/>
</dbReference>
<keyword evidence="1" id="KW-0812">Transmembrane</keyword>
<dbReference type="Proteomes" id="UP001296706">
    <property type="component" value="Unassembled WGS sequence"/>
</dbReference>
<name>A0ABX1R663_9PSEU</name>
<evidence type="ECO:0000259" key="2">
    <source>
        <dbReference type="Pfam" id="PF00884"/>
    </source>
</evidence>
<reference evidence="3 4" key="1">
    <citation type="submission" date="2020-04" db="EMBL/GenBank/DDBJ databases">
        <authorList>
            <person name="Klaysubun C."/>
            <person name="Duangmal K."/>
            <person name="Lipun K."/>
        </authorList>
    </citation>
    <scope>NUCLEOTIDE SEQUENCE [LARGE SCALE GENOMIC DNA]</scope>
    <source>
        <strain evidence="3 4">JCM 11839</strain>
    </source>
</reference>
<dbReference type="Pfam" id="PF00884">
    <property type="entry name" value="Sulfatase"/>
    <property type="match status" value="1"/>
</dbReference>
<protein>
    <submittedName>
        <fullName evidence="3">Sulfatase</fullName>
    </submittedName>
</protein>
<keyword evidence="1" id="KW-0472">Membrane</keyword>
<dbReference type="InterPro" id="IPR000917">
    <property type="entry name" value="Sulfatase_N"/>
</dbReference>
<dbReference type="InterPro" id="IPR017850">
    <property type="entry name" value="Alkaline_phosphatase_core_sf"/>
</dbReference>
<feature type="transmembrane region" description="Helical" evidence="1">
    <location>
        <begin position="150"/>
        <end position="169"/>
    </location>
</feature>